<evidence type="ECO:0000313" key="8">
    <source>
        <dbReference type="Proteomes" id="UP000799092"/>
    </source>
</evidence>
<dbReference type="PANTHER" id="PTHR22550">
    <property type="entry name" value="SPORE GERMINATION PROTEIN"/>
    <property type="match status" value="1"/>
</dbReference>
<dbReference type="Proteomes" id="UP000799092">
    <property type="component" value="Unassembled WGS sequence"/>
</dbReference>
<keyword evidence="8" id="KW-1185">Reference proteome</keyword>
<evidence type="ECO:0000256" key="4">
    <source>
        <dbReference type="PIRNR" id="PIRNR005690"/>
    </source>
</evidence>
<keyword evidence="6" id="KW-1133">Transmembrane helix</keyword>
<gene>
    <name evidence="7" type="ORF">GH741_20020</name>
</gene>
<evidence type="ECO:0000256" key="1">
    <source>
        <dbReference type="ARBA" id="ARBA00004141"/>
    </source>
</evidence>
<dbReference type="EMBL" id="WJNG01000021">
    <property type="protein sequence ID" value="MRH44934.1"/>
    <property type="molecule type" value="Genomic_DNA"/>
</dbReference>
<name>A0A6A8DGY4_9BACI</name>
<dbReference type="OrthoDB" id="9772630at2"/>
<organism evidence="7 8">
    <name type="scientific">Aquibacillus halophilus</name>
    <dbReference type="NCBI Taxonomy" id="930132"/>
    <lineage>
        <taxon>Bacteria</taxon>
        <taxon>Bacillati</taxon>
        <taxon>Bacillota</taxon>
        <taxon>Bacilli</taxon>
        <taxon>Bacillales</taxon>
        <taxon>Bacillaceae</taxon>
        <taxon>Aquibacillus</taxon>
    </lineage>
</organism>
<dbReference type="InterPro" id="IPR050768">
    <property type="entry name" value="UPF0353/GerABKA_families"/>
</dbReference>
<evidence type="ECO:0000256" key="2">
    <source>
        <dbReference type="ARBA" id="ARBA00005278"/>
    </source>
</evidence>
<accession>A0A6A8DGY4</accession>
<dbReference type="Pfam" id="PF03323">
    <property type="entry name" value="GerA"/>
    <property type="match status" value="1"/>
</dbReference>
<proteinExistence type="inferred from homology"/>
<feature type="region of interest" description="Disordered" evidence="5">
    <location>
        <begin position="492"/>
        <end position="511"/>
    </location>
</feature>
<dbReference type="InterPro" id="IPR004995">
    <property type="entry name" value="Spore_Ger"/>
</dbReference>
<comment type="similarity">
    <text evidence="2 4">Belongs to the GerABKA family.</text>
</comment>
<feature type="transmembrane region" description="Helical" evidence="6">
    <location>
        <begin position="419"/>
        <end position="443"/>
    </location>
</feature>
<sequence length="511" mass="57602">MDKRTRAFQNSKKKGKLPLSIEQLKKSIKDQLHDEADLIFKKINVQNKNILVFYISYLIDKKRLDENLFTPLIYGDKDWTVEKLLAGLPLGESKEHQTVEDVCTKLISGSIGIYIESENKIVSYSILNNQQRPIEKPERESIVIGPQAAFSESIETNLNLVRSSVRSNDLVAEKFTIGSRLPTEVRLLYLKSLANDDDVQTMRQRLTDLKVDDIEDGSVLAQYVEDSSISVFPQFYLTERVDRFSYGISKGKVCVLADGSPEGIVAPTTFFGFFESTEDVYFRWNVATFFRMLRFIAMFISFILTPIYVAGVTFHYEVIPTNLLMTLGESRSKVPFPPVMEVLFLELIIELLREAGARLPTKVGQTIGIVGGIVLGQAAVEAGLTSNVLIIVIAMSALASFTAPSYLMGTAIRVIRYPLIIIAGLFGIIGVTFGLCLLIIHLLRMTSLGRPYFLPVYPFVYQDLDNALFRLPFGVSNKRSIAYRLKDDTRYKEKKSAKQKDIDDFGGYNEH</sequence>
<dbReference type="PIRSF" id="PIRSF005690">
    <property type="entry name" value="GerBA"/>
    <property type="match status" value="1"/>
</dbReference>
<comment type="subcellular location">
    <subcellularLocation>
        <location evidence="4">Cell membrane</location>
    </subcellularLocation>
    <subcellularLocation>
        <location evidence="1">Membrane</location>
        <topology evidence="1">Multi-pass membrane protein</topology>
    </subcellularLocation>
</comment>
<dbReference type="GO" id="GO:0009847">
    <property type="term" value="P:spore germination"/>
    <property type="evidence" value="ECO:0007669"/>
    <property type="project" value="UniProtKB-UniRule"/>
</dbReference>
<dbReference type="RefSeq" id="WP_153738533.1">
    <property type="nucleotide sequence ID" value="NZ_WJNG01000021.1"/>
</dbReference>
<feature type="transmembrane region" description="Helical" evidence="6">
    <location>
        <begin position="292"/>
        <end position="314"/>
    </location>
</feature>
<evidence type="ECO:0000256" key="6">
    <source>
        <dbReference type="SAM" id="Phobius"/>
    </source>
</evidence>
<keyword evidence="6" id="KW-0812">Transmembrane</keyword>
<keyword evidence="3 4" id="KW-0472">Membrane</keyword>
<dbReference type="PANTHER" id="PTHR22550:SF5">
    <property type="entry name" value="LEUCINE ZIPPER PROTEIN 4"/>
    <property type="match status" value="1"/>
</dbReference>
<evidence type="ECO:0000313" key="7">
    <source>
        <dbReference type="EMBL" id="MRH44934.1"/>
    </source>
</evidence>
<evidence type="ECO:0000256" key="3">
    <source>
        <dbReference type="ARBA" id="ARBA00023136"/>
    </source>
</evidence>
<reference evidence="7" key="1">
    <citation type="submission" date="2019-11" db="EMBL/GenBank/DDBJ databases">
        <authorList>
            <person name="Li J."/>
        </authorList>
    </citation>
    <scope>NUCLEOTIDE SEQUENCE</scope>
    <source>
        <strain evidence="7">B6B</strain>
    </source>
</reference>
<protein>
    <submittedName>
        <fullName evidence="7">Spore germination protein</fullName>
    </submittedName>
</protein>
<feature type="transmembrane region" description="Helical" evidence="6">
    <location>
        <begin position="386"/>
        <end position="407"/>
    </location>
</feature>
<evidence type="ECO:0000256" key="5">
    <source>
        <dbReference type="SAM" id="MobiDB-lite"/>
    </source>
</evidence>
<comment type="caution">
    <text evidence="7">The sequence shown here is derived from an EMBL/GenBank/DDBJ whole genome shotgun (WGS) entry which is preliminary data.</text>
</comment>
<dbReference type="GO" id="GO:0005886">
    <property type="term" value="C:plasma membrane"/>
    <property type="evidence" value="ECO:0007669"/>
    <property type="project" value="UniProtKB-SubCell"/>
</dbReference>
<dbReference type="AlphaFoldDB" id="A0A6A8DGY4"/>